<dbReference type="RefSeq" id="WP_080867336.1">
    <property type="nucleotide sequence ID" value="NZ_LT009731.1"/>
</dbReference>
<proteinExistence type="predicted"/>
<evidence type="ECO:0000256" key="1">
    <source>
        <dbReference type="ARBA" id="ARBA00022679"/>
    </source>
</evidence>
<feature type="domain" description="Glycosyl transferase family 1" evidence="2">
    <location>
        <begin position="304"/>
        <end position="463"/>
    </location>
</feature>
<organism evidence="3 4">
    <name type="scientific">Agrobacterium tumefaciens str. Kerr 14</name>
    <dbReference type="NCBI Taxonomy" id="1183424"/>
    <lineage>
        <taxon>Bacteria</taxon>
        <taxon>Pseudomonadati</taxon>
        <taxon>Pseudomonadota</taxon>
        <taxon>Alphaproteobacteria</taxon>
        <taxon>Hyphomicrobiales</taxon>
        <taxon>Rhizobiaceae</taxon>
        <taxon>Rhizobium/Agrobacterium group</taxon>
        <taxon>Agrobacterium</taxon>
        <taxon>Agrobacterium tumefaciens complex</taxon>
    </lineage>
</organism>
<evidence type="ECO:0000313" key="4">
    <source>
        <dbReference type="Proteomes" id="UP000191897"/>
    </source>
</evidence>
<dbReference type="PANTHER" id="PTHR46401">
    <property type="entry name" value="GLYCOSYLTRANSFERASE WBBK-RELATED"/>
    <property type="match status" value="1"/>
</dbReference>
<name>A0A1S7RAE7_AGRTU</name>
<accession>A0A1S7RAE7</accession>
<dbReference type="AlphaFoldDB" id="A0A1S7RAE7"/>
<reference evidence="3 4" key="1">
    <citation type="submission" date="2016-01" db="EMBL/GenBank/DDBJ databases">
        <authorList>
            <person name="Oliw E.H."/>
        </authorList>
    </citation>
    <scope>NUCLEOTIDE SEQUENCE [LARGE SCALE GENOMIC DNA]</scope>
    <source>
        <strain evidence="3 4">Kerr 14</strain>
    </source>
</reference>
<sequence length="484" mass="54598">MNSNLEKEITRYFFDVSALHEYVRAFERYSGIQRVVATIIEHYLHIQGGENAYISFLERGFGRYKCIKLNDIDPLCFRSPASLAAAMGKKGVDGTYLAPIAKYKSSRHKYLFHRLKFDVFAALNMDRRFAKYNLNAKSWRELRRPLPKPLESVEFLDFFDLARPGDHLIVIDSSWLPKHSEMFRKAKELGLEVHTFVYDLVPVIMPHVTAGNMPNMFYNALLDSIDYTSGYITISDSTKADLDKFLRNKGVNIPSRSLPLAQEGLPSKMTDSSTNTNDHLVNEQYDDYAHIAEVGALRDEIRSVATIPYVLCVGSIEPRKNGWRIANAWARLSELKGIEVPRLVFAGGSGWLRSEFDTFLEGTGNLNGWVQVVDRPTDIELAFLYRNCSFTIMASIYEGWGLPVGESLAYGKTAIVSNTTSLPEVGGNLVKYCDPNSIDSIEAACKELICQPEIRVELEEKIKSTNLRSWGDVSADLISILRAS</sequence>
<dbReference type="PANTHER" id="PTHR46401:SF2">
    <property type="entry name" value="GLYCOSYLTRANSFERASE WBBK-RELATED"/>
    <property type="match status" value="1"/>
</dbReference>
<keyword evidence="1 3" id="KW-0808">Transferase</keyword>
<dbReference type="InterPro" id="IPR001296">
    <property type="entry name" value="Glyco_trans_1"/>
</dbReference>
<dbReference type="Gene3D" id="3.40.50.2000">
    <property type="entry name" value="Glycogen Phosphorylase B"/>
    <property type="match status" value="1"/>
</dbReference>
<dbReference type="EMBL" id="FBWC01000022">
    <property type="protein sequence ID" value="CUX49229.1"/>
    <property type="molecule type" value="Genomic_DNA"/>
</dbReference>
<dbReference type="Proteomes" id="UP000191897">
    <property type="component" value="Unassembled WGS sequence"/>
</dbReference>
<dbReference type="CDD" id="cd03809">
    <property type="entry name" value="GT4_MtfB-like"/>
    <property type="match status" value="1"/>
</dbReference>
<dbReference type="Pfam" id="PF00534">
    <property type="entry name" value="Glycos_transf_1"/>
    <property type="match status" value="1"/>
</dbReference>
<evidence type="ECO:0000313" key="3">
    <source>
        <dbReference type="EMBL" id="CUX49229.1"/>
    </source>
</evidence>
<evidence type="ECO:0000259" key="2">
    <source>
        <dbReference type="Pfam" id="PF00534"/>
    </source>
</evidence>
<dbReference type="GO" id="GO:0016757">
    <property type="term" value="F:glycosyltransferase activity"/>
    <property type="evidence" value="ECO:0007669"/>
    <property type="project" value="InterPro"/>
</dbReference>
<dbReference type="GO" id="GO:0009103">
    <property type="term" value="P:lipopolysaccharide biosynthetic process"/>
    <property type="evidence" value="ECO:0007669"/>
    <property type="project" value="TreeGrafter"/>
</dbReference>
<gene>
    <name evidence="3" type="ORF">AGR4C_Lc120170</name>
</gene>
<dbReference type="SUPFAM" id="SSF53756">
    <property type="entry name" value="UDP-Glycosyltransferase/glycogen phosphorylase"/>
    <property type="match status" value="1"/>
</dbReference>
<protein>
    <submittedName>
        <fullName evidence="3">Putative Glycosyl transferase, group 1</fullName>
    </submittedName>
</protein>